<evidence type="ECO:0000313" key="8">
    <source>
        <dbReference type="EMBL" id="KNE21122.1"/>
    </source>
</evidence>
<dbReference type="Gene3D" id="1.10.3720.10">
    <property type="entry name" value="MetI-like"/>
    <property type="match status" value="1"/>
</dbReference>
<feature type="transmembrane region" description="Helical" evidence="7">
    <location>
        <begin position="243"/>
        <end position="268"/>
    </location>
</feature>
<evidence type="ECO:0000313" key="9">
    <source>
        <dbReference type="Proteomes" id="UP000036780"/>
    </source>
</evidence>
<keyword evidence="9" id="KW-1185">Reference proteome</keyword>
<name>A0A0L0QRB6_VIRPA</name>
<dbReference type="NCBIfam" id="NF045472">
    <property type="entry name" value="Opp4B"/>
    <property type="match status" value="1"/>
</dbReference>
<dbReference type="PANTHER" id="PTHR43163:SF6">
    <property type="entry name" value="DIPEPTIDE TRANSPORT SYSTEM PERMEASE PROTEIN DPPB-RELATED"/>
    <property type="match status" value="1"/>
</dbReference>
<dbReference type="GO" id="GO:0055085">
    <property type="term" value="P:transmembrane transport"/>
    <property type="evidence" value="ECO:0007669"/>
    <property type="project" value="InterPro"/>
</dbReference>
<dbReference type="InterPro" id="IPR045621">
    <property type="entry name" value="BPD_transp_1_N"/>
</dbReference>
<proteinExistence type="inferred from homology"/>
<gene>
    <name evidence="8" type="ORF">AFK71_05355</name>
</gene>
<dbReference type="OrthoDB" id="9773683at2"/>
<feature type="transmembrane region" description="Helical" evidence="7">
    <location>
        <begin position="99"/>
        <end position="117"/>
    </location>
</feature>
<dbReference type="SUPFAM" id="SSF161098">
    <property type="entry name" value="MetI-like"/>
    <property type="match status" value="1"/>
</dbReference>
<dbReference type="Pfam" id="PF19300">
    <property type="entry name" value="BPD_transp_1_N"/>
    <property type="match status" value="1"/>
</dbReference>
<dbReference type="InterPro" id="IPR035906">
    <property type="entry name" value="MetI-like_sf"/>
</dbReference>
<keyword evidence="2 7" id="KW-0813">Transport</keyword>
<dbReference type="PATRIC" id="fig|1473.5.peg.4054"/>
<evidence type="ECO:0000256" key="2">
    <source>
        <dbReference type="ARBA" id="ARBA00022448"/>
    </source>
</evidence>
<evidence type="ECO:0000256" key="6">
    <source>
        <dbReference type="ARBA" id="ARBA00023136"/>
    </source>
</evidence>
<dbReference type="GO" id="GO:0005886">
    <property type="term" value="C:plasma membrane"/>
    <property type="evidence" value="ECO:0007669"/>
    <property type="project" value="UniProtKB-SubCell"/>
</dbReference>
<keyword evidence="5 7" id="KW-1133">Transmembrane helix</keyword>
<dbReference type="EMBL" id="LGTO01000005">
    <property type="protein sequence ID" value="KNE21122.1"/>
    <property type="molecule type" value="Genomic_DNA"/>
</dbReference>
<evidence type="ECO:0000256" key="5">
    <source>
        <dbReference type="ARBA" id="ARBA00022989"/>
    </source>
</evidence>
<evidence type="ECO:0000256" key="4">
    <source>
        <dbReference type="ARBA" id="ARBA00022692"/>
    </source>
</evidence>
<evidence type="ECO:0000256" key="7">
    <source>
        <dbReference type="RuleBase" id="RU363032"/>
    </source>
</evidence>
<comment type="subcellular location">
    <subcellularLocation>
        <location evidence="1 7">Cell membrane</location>
        <topology evidence="1 7">Multi-pass membrane protein</topology>
    </subcellularLocation>
</comment>
<dbReference type="RefSeq" id="WP_050350534.1">
    <property type="nucleotide sequence ID" value="NZ_BOSN01000007.1"/>
</dbReference>
<evidence type="ECO:0000256" key="3">
    <source>
        <dbReference type="ARBA" id="ARBA00022475"/>
    </source>
</evidence>
<feature type="transmembrane region" description="Helical" evidence="7">
    <location>
        <begin position="9"/>
        <end position="30"/>
    </location>
</feature>
<keyword evidence="4 7" id="KW-0812">Transmembrane</keyword>
<protein>
    <submittedName>
        <fullName evidence="8">Peptide ABC transporter permease</fullName>
    </submittedName>
</protein>
<keyword evidence="3" id="KW-1003">Cell membrane</keyword>
<feature type="transmembrane region" description="Helical" evidence="7">
    <location>
        <begin position="188"/>
        <end position="207"/>
    </location>
</feature>
<comment type="similarity">
    <text evidence="7">Belongs to the binding-protein-dependent transport system permease family.</text>
</comment>
<dbReference type="InterPro" id="IPR000515">
    <property type="entry name" value="MetI-like"/>
</dbReference>
<feature type="transmembrane region" description="Helical" evidence="7">
    <location>
        <begin position="288"/>
        <end position="314"/>
    </location>
</feature>
<feature type="transmembrane region" description="Helical" evidence="7">
    <location>
        <begin position="138"/>
        <end position="156"/>
    </location>
</feature>
<dbReference type="Proteomes" id="UP000036780">
    <property type="component" value="Unassembled WGS sequence"/>
</dbReference>
<accession>A0A0L0QRB6</accession>
<comment type="caution">
    <text evidence="8">The sequence shown here is derived from an EMBL/GenBank/DDBJ whole genome shotgun (WGS) entry which is preliminary data.</text>
</comment>
<dbReference type="AlphaFoldDB" id="A0A0L0QRB6"/>
<evidence type="ECO:0000256" key="1">
    <source>
        <dbReference type="ARBA" id="ARBA00004651"/>
    </source>
</evidence>
<reference evidence="9" key="1">
    <citation type="submission" date="2015-07" db="EMBL/GenBank/DDBJ databases">
        <title>Fjat-10053 dsm26.</title>
        <authorList>
            <person name="Liu B."/>
            <person name="Wang J."/>
            <person name="Zhu Y."/>
            <person name="Liu G."/>
            <person name="Chen Q."/>
            <person name="Chen Z."/>
            <person name="Lan J."/>
            <person name="Che J."/>
            <person name="Ge C."/>
            <person name="Shi H."/>
            <person name="Pan Z."/>
            <person name="Liu X."/>
        </authorList>
    </citation>
    <scope>NUCLEOTIDE SEQUENCE [LARGE SCALE GENOMIC DNA]</scope>
    <source>
        <strain evidence="9">DSM 26</strain>
    </source>
</reference>
<dbReference type="PROSITE" id="PS50928">
    <property type="entry name" value="ABC_TM1"/>
    <property type="match status" value="1"/>
</dbReference>
<sequence length="321" mass="35711">MLIYTLRRVAIMIPIIFLVSVVVFFLANLMPGDALTGKIDPLNTDPAYIEEMREKLGYNDPTYVQYLNWVSGFFQGDFGQSFVHKMPASELILSRLPNTILLAVVAMIITYIVSFLMGRYAGRHPYTLGDYGVQVLNYLALAMPSFVAALLLIYFVSFQLGWLPATGSIGSGVDPGTWKYIVSKVEHAILPSLCLGLLPIASYTQFLRNDMIESSQKDFVRMARAKGTPEKKVYNKHILRNSVIPIVTLLGFDLAGIIGGSVIIETIFTYPGVGQLFVDSINNRDYTVVMAITMLLTVMTLIGNLLADIFYALVDPRIRLD</sequence>
<dbReference type="CDD" id="cd06261">
    <property type="entry name" value="TM_PBP2"/>
    <property type="match status" value="1"/>
</dbReference>
<keyword evidence="6 7" id="KW-0472">Membrane</keyword>
<dbReference type="GeneID" id="66868796"/>
<dbReference type="PANTHER" id="PTHR43163">
    <property type="entry name" value="DIPEPTIDE TRANSPORT SYSTEM PERMEASE PROTEIN DPPB-RELATED"/>
    <property type="match status" value="1"/>
</dbReference>
<dbReference type="Pfam" id="PF00528">
    <property type="entry name" value="BPD_transp_1"/>
    <property type="match status" value="1"/>
</dbReference>
<organism evidence="8 9">
    <name type="scientific">Virgibacillus pantothenticus</name>
    <dbReference type="NCBI Taxonomy" id="1473"/>
    <lineage>
        <taxon>Bacteria</taxon>
        <taxon>Bacillati</taxon>
        <taxon>Bacillota</taxon>
        <taxon>Bacilli</taxon>
        <taxon>Bacillales</taxon>
        <taxon>Bacillaceae</taxon>
        <taxon>Virgibacillus</taxon>
    </lineage>
</organism>